<accession>A0A0H5RCQ9</accession>
<evidence type="ECO:0000313" key="1">
    <source>
        <dbReference type="EMBL" id="CRZ12060.1"/>
    </source>
</evidence>
<name>A0A0H5RCQ9_9EUKA</name>
<proteinExistence type="predicted"/>
<evidence type="ECO:0008006" key="2">
    <source>
        <dbReference type="Google" id="ProtNLM"/>
    </source>
</evidence>
<organism evidence="1">
    <name type="scientific">Spongospora subterranea</name>
    <dbReference type="NCBI Taxonomy" id="70186"/>
    <lineage>
        <taxon>Eukaryota</taxon>
        <taxon>Sar</taxon>
        <taxon>Rhizaria</taxon>
        <taxon>Endomyxa</taxon>
        <taxon>Phytomyxea</taxon>
        <taxon>Plasmodiophorida</taxon>
        <taxon>Plasmodiophoridae</taxon>
        <taxon>Spongospora</taxon>
    </lineage>
</organism>
<dbReference type="AlphaFoldDB" id="A0A0H5RCQ9"/>
<protein>
    <recommendedName>
        <fullName evidence="2">BED-type domain-containing protein</fullName>
    </recommendedName>
</protein>
<sequence>LRSPAALRLAISDFRSVLMSGSYDAFEITDSESVQVTGDDDLLEQDENRTQQQAVAHSVSDKSSCSTRKITSDAYTFIKKDSNLDKPYYCSLCLAKRKDQRWRNQNTSNFRLHLQKEHADVNNKSDGQTKIKHFLAQKQPTKIARPDRTRGTEHCNHNLPAATRHMRIEN</sequence>
<reference evidence="1" key="1">
    <citation type="submission" date="2015-04" db="EMBL/GenBank/DDBJ databases">
        <title>The genome sequence of the plant pathogenic Rhizarian Plasmodiophora brassicae reveals insights in its biotrophic life cycle and the origin of chitin synthesis.</title>
        <authorList>
            <person name="Schwelm A."/>
            <person name="Fogelqvist J."/>
            <person name="Knaust A."/>
            <person name="Julke S."/>
            <person name="Lilja T."/>
            <person name="Dhandapani V."/>
            <person name="Bonilla-Rosso G."/>
            <person name="Karlsson M."/>
            <person name="Shevchenko A."/>
            <person name="Choi S.R."/>
            <person name="Kim H.G."/>
            <person name="Park J.Y."/>
            <person name="Lim Y.P."/>
            <person name="Ludwig-Muller J."/>
            <person name="Dixelius C."/>
        </authorList>
    </citation>
    <scope>NUCLEOTIDE SEQUENCE</scope>
    <source>
        <tissue evidence="1">Potato root galls</tissue>
    </source>
</reference>
<dbReference type="EMBL" id="HACM01011618">
    <property type="protein sequence ID" value="CRZ12060.1"/>
    <property type="molecule type" value="Transcribed_RNA"/>
</dbReference>
<feature type="non-terminal residue" evidence="1">
    <location>
        <position position="1"/>
    </location>
</feature>